<dbReference type="OrthoDB" id="72053at2759"/>
<evidence type="ECO:0000313" key="5">
    <source>
        <dbReference type="EMBL" id="VDM96615.1"/>
    </source>
</evidence>
<keyword evidence="6" id="KW-1185">Reference proteome</keyword>
<feature type="compositionally biased region" description="Basic and acidic residues" evidence="2">
    <location>
        <begin position="275"/>
        <end position="305"/>
    </location>
</feature>
<feature type="domain" description="Thioredoxin" evidence="4">
    <location>
        <begin position="136"/>
        <end position="265"/>
    </location>
</feature>
<feature type="region of interest" description="Disordered" evidence="2">
    <location>
        <begin position="273"/>
        <end position="305"/>
    </location>
</feature>
<evidence type="ECO:0000313" key="7">
    <source>
        <dbReference type="WBParaSite" id="TCLT_0000126501-mRNA-1"/>
    </source>
</evidence>
<evidence type="ECO:0000256" key="3">
    <source>
        <dbReference type="SAM" id="SignalP"/>
    </source>
</evidence>
<dbReference type="PROSITE" id="PS51352">
    <property type="entry name" value="THIOREDOXIN_2"/>
    <property type="match status" value="1"/>
</dbReference>
<gene>
    <name evidence="5" type="ORF">TCLT_LOCUS1266</name>
</gene>
<accession>A0A0N5CM92</accession>
<dbReference type="Pfam" id="PF13848">
    <property type="entry name" value="Thioredoxin_6"/>
    <property type="match status" value="1"/>
</dbReference>
<dbReference type="CDD" id="cd02982">
    <property type="entry name" value="PDI_b'_family"/>
    <property type="match status" value="1"/>
</dbReference>
<dbReference type="PANTHER" id="PTHR18929">
    <property type="entry name" value="PROTEIN DISULFIDE ISOMERASE"/>
    <property type="match status" value="1"/>
</dbReference>
<dbReference type="InterPro" id="IPR017937">
    <property type="entry name" value="Thioredoxin_CS"/>
</dbReference>
<proteinExistence type="inferred from homology"/>
<dbReference type="Gene3D" id="3.40.30.10">
    <property type="entry name" value="Glutaredoxin"/>
    <property type="match status" value="2"/>
</dbReference>
<dbReference type="InterPro" id="IPR036249">
    <property type="entry name" value="Thioredoxin-like_sf"/>
</dbReference>
<keyword evidence="3" id="KW-0732">Signal</keyword>
<dbReference type="Pfam" id="PF00085">
    <property type="entry name" value="Thioredoxin"/>
    <property type="match status" value="1"/>
</dbReference>
<dbReference type="InterPro" id="IPR013766">
    <property type="entry name" value="Thioredoxin_domain"/>
</dbReference>
<dbReference type="EMBL" id="UYYF01000149">
    <property type="protein sequence ID" value="VDM96615.1"/>
    <property type="molecule type" value="Genomic_DNA"/>
</dbReference>
<evidence type="ECO:0000313" key="6">
    <source>
        <dbReference type="Proteomes" id="UP000276776"/>
    </source>
</evidence>
<comment type="similarity">
    <text evidence="1">Belongs to the protein disulfide isomerase family.</text>
</comment>
<sequence length="305" mass="34861">MCSIALLFMLFSTPIIANTKTKKNLVIEFAKKPGSSIFDGKATSYYAVLIESKESEDYDDALDEFTKAAENFEQEVRFVYINSDEEENWFLIEFLGLIAEDIPGIIFINLKEGLKKYKADINEITKAEIISFVQSCLNGEAIPFLKTDEIPDDWDKGTVVELVGRNFEKQVYDKKRTTFVLFYAPWCAACQQTMPILEKLGEQYKDKKQLVIARMNSVNNEVSGIPILDVPTMALFIKGSKKPIYYVEDERTTSAFAKFIEKNLKVEELSNINMDIRDGNESDPATEKKKVKDTKKAERKVKQEL</sequence>
<organism evidence="7">
    <name type="scientific">Thelazia callipaeda</name>
    <name type="common">Oriental eyeworm</name>
    <name type="synonym">Parasitic nematode</name>
    <dbReference type="NCBI Taxonomy" id="103827"/>
    <lineage>
        <taxon>Eukaryota</taxon>
        <taxon>Metazoa</taxon>
        <taxon>Ecdysozoa</taxon>
        <taxon>Nematoda</taxon>
        <taxon>Chromadorea</taxon>
        <taxon>Rhabditida</taxon>
        <taxon>Spirurina</taxon>
        <taxon>Spiruromorpha</taxon>
        <taxon>Thelazioidea</taxon>
        <taxon>Thelaziidae</taxon>
        <taxon>Thelazia</taxon>
    </lineage>
</organism>
<dbReference type="Proteomes" id="UP000276776">
    <property type="component" value="Unassembled WGS sequence"/>
</dbReference>
<feature type="signal peptide" evidence="3">
    <location>
        <begin position="1"/>
        <end position="17"/>
    </location>
</feature>
<dbReference type="GO" id="GO:0006457">
    <property type="term" value="P:protein folding"/>
    <property type="evidence" value="ECO:0007669"/>
    <property type="project" value="TreeGrafter"/>
</dbReference>
<dbReference type="WBParaSite" id="TCLT_0000126501-mRNA-1">
    <property type="protein sequence ID" value="TCLT_0000126501-mRNA-1"/>
    <property type="gene ID" value="TCLT_0000126501"/>
</dbReference>
<dbReference type="GO" id="GO:0003756">
    <property type="term" value="F:protein disulfide isomerase activity"/>
    <property type="evidence" value="ECO:0007669"/>
    <property type="project" value="TreeGrafter"/>
</dbReference>
<evidence type="ECO:0000259" key="4">
    <source>
        <dbReference type="PROSITE" id="PS51352"/>
    </source>
</evidence>
<reference evidence="5 6" key="2">
    <citation type="submission" date="2018-11" db="EMBL/GenBank/DDBJ databases">
        <authorList>
            <consortium name="Pathogen Informatics"/>
        </authorList>
    </citation>
    <scope>NUCLEOTIDE SEQUENCE [LARGE SCALE GENOMIC DNA]</scope>
</reference>
<name>A0A0N5CM92_THECL</name>
<dbReference type="GO" id="GO:0034976">
    <property type="term" value="P:response to endoplasmic reticulum stress"/>
    <property type="evidence" value="ECO:0007669"/>
    <property type="project" value="TreeGrafter"/>
</dbReference>
<dbReference type="PROSITE" id="PS00194">
    <property type="entry name" value="THIOREDOXIN_1"/>
    <property type="match status" value="1"/>
</dbReference>
<dbReference type="OMA" id="LMWIENM"/>
<evidence type="ECO:0000256" key="2">
    <source>
        <dbReference type="SAM" id="MobiDB-lite"/>
    </source>
</evidence>
<dbReference type="PANTHER" id="PTHR18929:SF240">
    <property type="entry name" value="PROTEIN DISULFIDE-ISOMERASE"/>
    <property type="match status" value="1"/>
</dbReference>
<feature type="chain" id="PRO_5043126218" evidence="3">
    <location>
        <begin position="18"/>
        <end position="305"/>
    </location>
</feature>
<protein>
    <submittedName>
        <fullName evidence="7">Thioredoxin domain-containing protein</fullName>
    </submittedName>
</protein>
<reference evidence="7" key="1">
    <citation type="submission" date="2017-02" db="UniProtKB">
        <authorList>
            <consortium name="WormBaseParasite"/>
        </authorList>
    </citation>
    <scope>IDENTIFICATION</scope>
</reference>
<dbReference type="SUPFAM" id="SSF52833">
    <property type="entry name" value="Thioredoxin-like"/>
    <property type="match status" value="2"/>
</dbReference>
<dbReference type="GO" id="GO:0005783">
    <property type="term" value="C:endoplasmic reticulum"/>
    <property type="evidence" value="ECO:0007669"/>
    <property type="project" value="TreeGrafter"/>
</dbReference>
<evidence type="ECO:0000256" key="1">
    <source>
        <dbReference type="ARBA" id="ARBA00006347"/>
    </source>
</evidence>
<dbReference type="STRING" id="103827.A0A0N5CM92"/>
<dbReference type="AlphaFoldDB" id="A0A0N5CM92"/>